<dbReference type="OrthoDB" id="10358614at2759"/>
<evidence type="ECO:0000256" key="1">
    <source>
        <dbReference type="SAM" id="MobiDB-lite"/>
    </source>
</evidence>
<feature type="region of interest" description="Disordered" evidence="1">
    <location>
        <begin position="82"/>
        <end position="126"/>
    </location>
</feature>
<keyword evidence="3" id="KW-1185">Reference proteome</keyword>
<dbReference type="EMBL" id="VYZN01000014">
    <property type="protein sequence ID" value="KAE9539712.1"/>
    <property type="molecule type" value="Genomic_DNA"/>
</dbReference>
<comment type="caution">
    <text evidence="2">The sequence shown here is derived from an EMBL/GenBank/DDBJ whole genome shotgun (WGS) entry which is preliminary data.</text>
</comment>
<organism evidence="2 3">
    <name type="scientific">Aphis glycines</name>
    <name type="common">Soybean aphid</name>
    <dbReference type="NCBI Taxonomy" id="307491"/>
    <lineage>
        <taxon>Eukaryota</taxon>
        <taxon>Metazoa</taxon>
        <taxon>Ecdysozoa</taxon>
        <taxon>Arthropoda</taxon>
        <taxon>Hexapoda</taxon>
        <taxon>Insecta</taxon>
        <taxon>Pterygota</taxon>
        <taxon>Neoptera</taxon>
        <taxon>Paraneoptera</taxon>
        <taxon>Hemiptera</taxon>
        <taxon>Sternorrhyncha</taxon>
        <taxon>Aphidomorpha</taxon>
        <taxon>Aphidoidea</taxon>
        <taxon>Aphididae</taxon>
        <taxon>Aphidini</taxon>
        <taxon>Aphis</taxon>
        <taxon>Aphis</taxon>
    </lineage>
</organism>
<dbReference type="AlphaFoldDB" id="A0A6G0TVF8"/>
<reference evidence="2 3" key="1">
    <citation type="submission" date="2019-08" db="EMBL/GenBank/DDBJ databases">
        <title>The genome of the soybean aphid Biotype 1, its phylome, world population structure and adaptation to the North American continent.</title>
        <authorList>
            <person name="Giordano R."/>
            <person name="Donthu R.K."/>
            <person name="Hernandez A.G."/>
            <person name="Wright C.L."/>
            <person name="Zimin A.V."/>
        </authorList>
    </citation>
    <scope>NUCLEOTIDE SEQUENCE [LARGE SCALE GENOMIC DNA]</scope>
    <source>
        <tissue evidence="2">Whole aphids</tissue>
    </source>
</reference>
<gene>
    <name evidence="2" type="ORF">AGLY_004964</name>
</gene>
<feature type="region of interest" description="Disordered" evidence="1">
    <location>
        <begin position="142"/>
        <end position="169"/>
    </location>
</feature>
<accession>A0A6G0TVF8</accession>
<feature type="compositionally biased region" description="Low complexity" evidence="1">
    <location>
        <begin position="151"/>
        <end position="167"/>
    </location>
</feature>
<feature type="region of interest" description="Disordered" evidence="1">
    <location>
        <begin position="264"/>
        <end position="315"/>
    </location>
</feature>
<proteinExistence type="predicted"/>
<protein>
    <submittedName>
        <fullName evidence="2">Uncharacterized protein</fullName>
    </submittedName>
</protein>
<evidence type="ECO:0000313" key="3">
    <source>
        <dbReference type="Proteomes" id="UP000475862"/>
    </source>
</evidence>
<evidence type="ECO:0000313" key="2">
    <source>
        <dbReference type="EMBL" id="KAE9539712.1"/>
    </source>
</evidence>
<feature type="region of interest" description="Disordered" evidence="1">
    <location>
        <begin position="220"/>
        <end position="249"/>
    </location>
</feature>
<feature type="compositionally biased region" description="Basic residues" evidence="1">
    <location>
        <begin position="281"/>
        <end position="295"/>
    </location>
</feature>
<sequence>MIFGGRCAQCHRRTDSGESCVASASVRVRVWVIRAPRSSSANSRLTCCCWTPVPTTTTTMKKHSKQLEKRIDDQRQLLLLQQRLPGTAADKRRPSSSSSSSSSKCKNGILKNESSPELSRPASRKSRQYFLEPIRRWNSFHNSRERKSNVAGSAGTTSPASSSSSSTNNLPYLQTLVNLQRESKSACARFAQSVLPKTPRGAESSPVLGGAFSTCVSASSSTAATDDDGSTPKSPQQTGPGCPAKKQNSSPNLLLVYDRRQQGAAVGGIGGGNSLTNSPRRSARRPKTPPPHPHHNQQQLTAAANSGGGVGSDSTGSSKIPFAIMVGDTPIVCQDTVPRIKAIRADSVTEKSSYLAVDLSPHRRYSFWSVNNSRKTSCG</sequence>
<name>A0A6G0TVF8_APHGL</name>
<dbReference type="Proteomes" id="UP000475862">
    <property type="component" value="Unassembled WGS sequence"/>
</dbReference>